<reference evidence="2 3" key="1">
    <citation type="submission" date="2016-10" db="EMBL/GenBank/DDBJ databases">
        <authorList>
            <person name="de Groot N.N."/>
        </authorList>
    </citation>
    <scope>NUCLEOTIDE SEQUENCE [LARGE SCALE GENOMIC DNA]</scope>
    <source>
        <strain evidence="2 3">DSM 527</strain>
    </source>
</reference>
<gene>
    <name evidence="2" type="ORF">SAMN04488121_1031089</name>
</gene>
<sequence>ATDNCDVTPGVHFSQETIDSTCINNFKVIRKWWAKDACGNTSDTLTQLITVHDDVKPVITADFDKTVNVQCLKDIPAAPKPTATDNCNGDVQPIYTETSSGSACDSTITRKWVFADACGNCDSVTQVINIKDNIKPILSGSADDVNVTCYKDIPATANISATDNCTVNPVVYFSQKVLDSTCVNKLKVIRKWWAKDACGNTSDTLKQLITINDDVKPVITAGFDKAVNIQCLKDIPAAPKPTATDNCNGDIQPVYSETGSGSACDSTITRKWVFTDACGNKDSVTQIINIKDNIKPILSGSTNNITVACYKDIPAAAGLTATDNCTIKPVVYFNQKVYDSTCVNKFKVIRKWWAKDVCGNTSDTLTQLITVYDNVKPVITANFNKIVYVQCQKDIPAAPSATATDNCSGNIQPVFTQKGIGCSCDSLVTRKWVFTDACGNKDSVMQLILIKDITAPVITYKPADVTVPCASPVVFGTPVFSDNCGAVTVTYLDRKEGTTCPFRYIRKWTAKDKCNNSVSVEQAVTVSCCQATFCSYTQGYYGNTNGSACTPSGTSTTAKQIMSAAVDVQAGDSVIFGLKATSKYFTLFLGDITNDNIFKMLPGGGTPSALKGYATFNKTNTWGNVPLLTTSNNVGKINNVLLSQTMSLFFNMYVTTTLKNLTIDGDTLLTAKLTACGSNTPGTTVNKYILPPAVVNYLKSAGKANVSGLYELANMYLGGQTVAGLAIGDVSKAVDAINNAFDKCATLVGWTRSSAISTVKVSTTTLSMNDPKAMEPVIEEVKLNVTVFPNPYRDKLIFRFIAPISGKVKLEVYNLLGQQIGQLNYGMVDKGTQHTIEYNVPVIHRDVLLYRLSVGDLFKTGKAIHAKE</sequence>
<dbReference type="RefSeq" id="WP_176842329.1">
    <property type="nucleotide sequence ID" value="NZ_FNBN01000003.1"/>
</dbReference>
<evidence type="ECO:0000313" key="3">
    <source>
        <dbReference type="Proteomes" id="UP000199045"/>
    </source>
</evidence>
<dbReference type="EMBL" id="FNBN01000003">
    <property type="protein sequence ID" value="SDG28624.1"/>
    <property type="molecule type" value="Genomic_DNA"/>
</dbReference>
<dbReference type="Proteomes" id="UP000199045">
    <property type="component" value="Unassembled WGS sequence"/>
</dbReference>
<protein>
    <recommendedName>
        <fullName evidence="1">HYR-like domain-containing protein</fullName>
    </recommendedName>
</protein>
<dbReference type="AlphaFoldDB" id="A0A1G7T0R6"/>
<accession>A0A1G7T0R6</accession>
<feature type="domain" description="HYR-like" evidence="1">
    <location>
        <begin position="380"/>
        <end position="449"/>
    </location>
</feature>
<proteinExistence type="predicted"/>
<feature type="domain" description="HYR-like" evidence="1">
    <location>
        <begin position="220"/>
        <end position="290"/>
    </location>
</feature>
<dbReference type="STRING" id="104663.SAMN04488121_1031089"/>
<dbReference type="InterPro" id="IPR057078">
    <property type="entry name" value="HYR-4C"/>
</dbReference>
<feature type="non-terminal residue" evidence="2">
    <location>
        <position position="1"/>
    </location>
</feature>
<evidence type="ECO:0000259" key="1">
    <source>
        <dbReference type="Pfam" id="PF23237"/>
    </source>
</evidence>
<feature type="domain" description="HYR-like" evidence="1">
    <location>
        <begin position="60"/>
        <end position="130"/>
    </location>
</feature>
<organism evidence="2 3">
    <name type="scientific">Chitinophaga filiformis</name>
    <name type="common">Myxococcus filiformis</name>
    <name type="synonym">Flexibacter filiformis</name>
    <dbReference type="NCBI Taxonomy" id="104663"/>
    <lineage>
        <taxon>Bacteria</taxon>
        <taxon>Pseudomonadati</taxon>
        <taxon>Bacteroidota</taxon>
        <taxon>Chitinophagia</taxon>
        <taxon>Chitinophagales</taxon>
        <taxon>Chitinophagaceae</taxon>
        <taxon>Chitinophaga</taxon>
    </lineage>
</organism>
<dbReference type="Pfam" id="PF23237">
    <property type="entry name" value="HYR_4C"/>
    <property type="match status" value="3"/>
</dbReference>
<evidence type="ECO:0000313" key="2">
    <source>
        <dbReference type="EMBL" id="SDG28624.1"/>
    </source>
</evidence>
<name>A0A1G7T0R6_CHIFI</name>